<protein>
    <submittedName>
        <fullName evidence="3">Uncharacterized protein</fullName>
    </submittedName>
</protein>
<evidence type="ECO:0000256" key="1">
    <source>
        <dbReference type="SAM" id="MobiDB-lite"/>
    </source>
</evidence>
<dbReference type="EMBL" id="JAQNDN010000013">
    <property type="protein sequence ID" value="MDC0670664.1"/>
    <property type="molecule type" value="Genomic_DNA"/>
</dbReference>
<feature type="compositionally biased region" description="Pro residues" evidence="1">
    <location>
        <begin position="198"/>
        <end position="212"/>
    </location>
</feature>
<proteinExistence type="predicted"/>
<evidence type="ECO:0000313" key="4">
    <source>
        <dbReference type="Proteomes" id="UP001217838"/>
    </source>
</evidence>
<evidence type="ECO:0000256" key="2">
    <source>
        <dbReference type="SAM" id="Phobius"/>
    </source>
</evidence>
<organism evidence="3 4">
    <name type="scientific">Nannocystis radixulma</name>
    <dbReference type="NCBI Taxonomy" id="2995305"/>
    <lineage>
        <taxon>Bacteria</taxon>
        <taxon>Pseudomonadati</taxon>
        <taxon>Myxococcota</taxon>
        <taxon>Polyangia</taxon>
        <taxon>Nannocystales</taxon>
        <taxon>Nannocystaceae</taxon>
        <taxon>Nannocystis</taxon>
    </lineage>
</organism>
<feature type="compositionally biased region" description="Pro residues" evidence="1">
    <location>
        <begin position="137"/>
        <end position="148"/>
    </location>
</feature>
<evidence type="ECO:0000313" key="3">
    <source>
        <dbReference type="EMBL" id="MDC0670664.1"/>
    </source>
</evidence>
<keyword evidence="2" id="KW-1133">Transmembrane helix</keyword>
<feature type="compositionally biased region" description="Low complexity" evidence="1">
    <location>
        <begin position="149"/>
        <end position="168"/>
    </location>
</feature>
<feature type="transmembrane region" description="Helical" evidence="2">
    <location>
        <begin position="224"/>
        <end position="246"/>
    </location>
</feature>
<feature type="region of interest" description="Disordered" evidence="1">
    <location>
        <begin position="126"/>
        <end position="219"/>
    </location>
</feature>
<keyword evidence="2" id="KW-0812">Transmembrane</keyword>
<dbReference type="Proteomes" id="UP001217838">
    <property type="component" value="Unassembled WGS sequence"/>
</dbReference>
<feature type="compositionally biased region" description="Polar residues" evidence="1">
    <location>
        <begin position="185"/>
        <end position="194"/>
    </location>
</feature>
<feature type="transmembrane region" description="Helical" evidence="2">
    <location>
        <begin position="287"/>
        <end position="309"/>
    </location>
</feature>
<keyword evidence="4" id="KW-1185">Reference proteome</keyword>
<dbReference type="RefSeq" id="WP_272000492.1">
    <property type="nucleotide sequence ID" value="NZ_JAQNDN010000013.1"/>
</dbReference>
<reference evidence="3 4" key="1">
    <citation type="submission" date="2022-11" db="EMBL/GenBank/DDBJ databases">
        <title>Minimal conservation of predation-associated metabolite biosynthetic gene clusters underscores biosynthetic potential of Myxococcota including descriptions for ten novel species: Archangium lansinium sp. nov., Myxococcus landrumus sp. nov., Nannocystis bai.</title>
        <authorList>
            <person name="Ahearne A."/>
            <person name="Stevens C."/>
            <person name="Dowd S."/>
        </authorList>
    </citation>
    <scope>NUCLEOTIDE SEQUENCE [LARGE SCALE GENOMIC DNA]</scope>
    <source>
        <strain evidence="3 4">NCELM</strain>
    </source>
</reference>
<name>A0ABT5BAX3_9BACT</name>
<comment type="caution">
    <text evidence="3">The sequence shown here is derived from an EMBL/GenBank/DDBJ whole genome shotgun (WGS) entry which is preliminary data.</text>
</comment>
<gene>
    <name evidence="3" type="ORF">POL58_23105</name>
</gene>
<accession>A0ABT5BAX3</accession>
<sequence>MSPALGVLVSAALALGPAPAHLPQRFDDLETLVSDLAAQKSYQALADTAERGFERRDLDPSQRRLMAFFAIRGLHGVYADTGKVAELCHARRLLRRVERDPGLADDASTAARLGKVTAKLLAASGGEEQCVKKPIPATKPPAPRPAATPEPTAAENSASTPTAAAPAPQDDLAPVRARPIGHVSSDMTPKTSTEARPEGPPPPAVASAAPPPDQDERRPVGRTVGAIASLSVGAAAAGVCTVSLFYRSDASDRIAMLAASAAARGESTPEEYAEAQRLNHNHRSLTGAAWASGAVALVALVTGAALLAVPPRRTTTTAAAPWAGPSGAGLTLRGHF</sequence>
<keyword evidence="2" id="KW-0472">Membrane</keyword>